<sequence length="58" mass="5848">MVSGSGWGEGGFDGGRGCEHLGTAAERRRQPAAGAGDPPWLPGIDLGRFIKALAVAGL</sequence>
<organism evidence="2">
    <name type="scientific">Triticum urartu</name>
    <name type="common">Red wild einkorn</name>
    <name type="synonym">Crithodium urartu</name>
    <dbReference type="NCBI Taxonomy" id="4572"/>
    <lineage>
        <taxon>Eukaryota</taxon>
        <taxon>Viridiplantae</taxon>
        <taxon>Streptophyta</taxon>
        <taxon>Embryophyta</taxon>
        <taxon>Tracheophyta</taxon>
        <taxon>Spermatophyta</taxon>
        <taxon>Magnoliopsida</taxon>
        <taxon>Liliopsida</taxon>
        <taxon>Poales</taxon>
        <taxon>Poaceae</taxon>
        <taxon>BOP clade</taxon>
        <taxon>Pooideae</taxon>
        <taxon>Triticodae</taxon>
        <taxon>Triticeae</taxon>
        <taxon>Triticinae</taxon>
        <taxon>Triticum</taxon>
    </lineage>
</organism>
<evidence type="ECO:0000313" key="2">
    <source>
        <dbReference type="EMBL" id="EMS47227.1"/>
    </source>
</evidence>
<accession>M7YJ09</accession>
<feature type="region of interest" description="Disordered" evidence="1">
    <location>
        <begin position="1"/>
        <end position="40"/>
    </location>
</feature>
<proteinExistence type="predicted"/>
<reference evidence="2" key="1">
    <citation type="journal article" date="2013" name="Nature">
        <title>Draft genome of the wheat A-genome progenitor Triticum urartu.</title>
        <authorList>
            <person name="Ling H.Q."/>
            <person name="Zhao S."/>
            <person name="Liu D."/>
            <person name="Wang J."/>
            <person name="Sun H."/>
            <person name="Zhang C."/>
            <person name="Fan H."/>
            <person name="Li D."/>
            <person name="Dong L."/>
            <person name="Tao Y."/>
            <person name="Gao C."/>
            <person name="Wu H."/>
            <person name="Li Y."/>
            <person name="Cui Y."/>
            <person name="Guo X."/>
            <person name="Zheng S."/>
            <person name="Wang B."/>
            <person name="Yu K."/>
            <person name="Liang Q."/>
            <person name="Yang W."/>
            <person name="Lou X."/>
            <person name="Chen J."/>
            <person name="Feng M."/>
            <person name="Jian J."/>
            <person name="Zhang X."/>
            <person name="Luo G."/>
            <person name="Jiang Y."/>
            <person name="Liu J."/>
            <person name="Wang Z."/>
            <person name="Sha Y."/>
            <person name="Zhang B."/>
            <person name="Wu H."/>
            <person name="Tang D."/>
            <person name="Shen Q."/>
            <person name="Xue P."/>
            <person name="Zou S."/>
            <person name="Wang X."/>
            <person name="Liu X."/>
            <person name="Wang F."/>
            <person name="Yang Y."/>
            <person name="An X."/>
            <person name="Dong Z."/>
            <person name="Zhang K."/>
            <person name="Zhang X."/>
            <person name="Luo M.C."/>
            <person name="Dvorak J."/>
            <person name="Tong Y."/>
            <person name="Wang J."/>
            <person name="Yang H."/>
            <person name="Li Z."/>
            <person name="Wang D."/>
            <person name="Zhang A."/>
            <person name="Wang J."/>
        </authorList>
    </citation>
    <scope>NUCLEOTIDE SEQUENCE</scope>
</reference>
<name>M7YJ09_TRIUA</name>
<gene>
    <name evidence="2" type="ORF">TRIUR3_30439</name>
</gene>
<feature type="compositionally biased region" description="Gly residues" evidence="1">
    <location>
        <begin position="1"/>
        <end position="15"/>
    </location>
</feature>
<evidence type="ECO:0000256" key="1">
    <source>
        <dbReference type="SAM" id="MobiDB-lite"/>
    </source>
</evidence>
<dbReference type="AlphaFoldDB" id="M7YJ09"/>
<protein>
    <submittedName>
        <fullName evidence="2">Uncharacterized protein</fullName>
    </submittedName>
</protein>
<dbReference type="EMBL" id="KD263858">
    <property type="protein sequence ID" value="EMS47227.1"/>
    <property type="molecule type" value="Genomic_DNA"/>
</dbReference>